<comment type="subcellular location">
    <subcellularLocation>
        <location evidence="1 7">Cell membrane</location>
        <topology evidence="1 7">Multi-pass membrane protein</topology>
    </subcellularLocation>
</comment>
<dbReference type="RefSeq" id="WP_319831976.1">
    <property type="nucleotide sequence ID" value="NZ_CP138858.1"/>
</dbReference>
<organism evidence="9 10">
    <name type="scientific">Coraliomargarita algicola</name>
    <dbReference type="NCBI Taxonomy" id="3092156"/>
    <lineage>
        <taxon>Bacteria</taxon>
        <taxon>Pseudomonadati</taxon>
        <taxon>Verrucomicrobiota</taxon>
        <taxon>Opitutia</taxon>
        <taxon>Puniceicoccales</taxon>
        <taxon>Coraliomargaritaceae</taxon>
        <taxon>Coraliomargarita</taxon>
    </lineage>
</organism>
<feature type="transmembrane region" description="Helical" evidence="7">
    <location>
        <begin position="288"/>
        <end position="313"/>
    </location>
</feature>
<feature type="transmembrane region" description="Helical" evidence="7">
    <location>
        <begin position="96"/>
        <end position="123"/>
    </location>
</feature>
<keyword evidence="2 7" id="KW-0813">Transport</keyword>
<dbReference type="SUPFAM" id="SSF161098">
    <property type="entry name" value="MetI-like"/>
    <property type="match status" value="1"/>
</dbReference>
<feature type="domain" description="ABC transmembrane type-1" evidence="8">
    <location>
        <begin position="96"/>
        <end position="306"/>
    </location>
</feature>
<keyword evidence="5 7" id="KW-1133">Transmembrane helix</keyword>
<evidence type="ECO:0000313" key="10">
    <source>
        <dbReference type="Proteomes" id="UP001324993"/>
    </source>
</evidence>
<dbReference type="PANTHER" id="PTHR30465:SF0">
    <property type="entry name" value="OLIGOPEPTIDE TRANSPORT SYSTEM PERMEASE PROTEIN APPB"/>
    <property type="match status" value="1"/>
</dbReference>
<evidence type="ECO:0000313" key="9">
    <source>
        <dbReference type="EMBL" id="WPJ95074.1"/>
    </source>
</evidence>
<protein>
    <submittedName>
        <fullName evidence="9">ABC transporter permease</fullName>
    </submittedName>
</protein>
<dbReference type="Pfam" id="PF00528">
    <property type="entry name" value="BPD_transp_1"/>
    <property type="match status" value="1"/>
</dbReference>
<evidence type="ECO:0000256" key="6">
    <source>
        <dbReference type="ARBA" id="ARBA00023136"/>
    </source>
</evidence>
<dbReference type="InterPro" id="IPR000515">
    <property type="entry name" value="MetI-like"/>
</dbReference>
<keyword evidence="6 7" id="KW-0472">Membrane</keyword>
<evidence type="ECO:0000256" key="7">
    <source>
        <dbReference type="RuleBase" id="RU363032"/>
    </source>
</evidence>
<name>A0ABZ0RQ82_9BACT</name>
<feature type="transmembrane region" description="Helical" evidence="7">
    <location>
        <begin position="246"/>
        <end position="268"/>
    </location>
</feature>
<evidence type="ECO:0000256" key="1">
    <source>
        <dbReference type="ARBA" id="ARBA00004651"/>
    </source>
</evidence>
<dbReference type="InterPro" id="IPR045621">
    <property type="entry name" value="BPD_transp_1_N"/>
</dbReference>
<dbReference type="Gene3D" id="1.10.3720.10">
    <property type="entry name" value="MetI-like"/>
    <property type="match status" value="1"/>
</dbReference>
<evidence type="ECO:0000256" key="4">
    <source>
        <dbReference type="ARBA" id="ARBA00022692"/>
    </source>
</evidence>
<dbReference type="Pfam" id="PF19300">
    <property type="entry name" value="BPD_transp_1_N"/>
    <property type="match status" value="1"/>
</dbReference>
<dbReference type="CDD" id="cd06261">
    <property type="entry name" value="TM_PBP2"/>
    <property type="match status" value="1"/>
</dbReference>
<dbReference type="Proteomes" id="UP001324993">
    <property type="component" value="Chromosome"/>
</dbReference>
<evidence type="ECO:0000256" key="2">
    <source>
        <dbReference type="ARBA" id="ARBA00022448"/>
    </source>
</evidence>
<dbReference type="PANTHER" id="PTHR30465">
    <property type="entry name" value="INNER MEMBRANE ABC TRANSPORTER"/>
    <property type="match status" value="1"/>
</dbReference>
<keyword evidence="4 7" id="KW-0812">Transmembrane</keyword>
<feature type="transmembrane region" description="Helical" evidence="7">
    <location>
        <begin position="135"/>
        <end position="157"/>
    </location>
</feature>
<evidence type="ECO:0000256" key="3">
    <source>
        <dbReference type="ARBA" id="ARBA00022475"/>
    </source>
</evidence>
<dbReference type="InterPro" id="IPR035906">
    <property type="entry name" value="MetI-like_sf"/>
</dbReference>
<evidence type="ECO:0000259" key="8">
    <source>
        <dbReference type="PROSITE" id="PS50928"/>
    </source>
</evidence>
<comment type="similarity">
    <text evidence="7">Belongs to the binding-protein-dependent transport system permease family.</text>
</comment>
<sequence length="324" mass="35832">MIAFILRRLLTLIPLLLGITLLVFLLMSLAPGDFLTPVRAQRDVPAELIQAIQTEFGLDQPWYVQYYKWLGNVLQGNLGHSWAFKVPVADLIGQRIWATFLLSLCAFVFSWAIAIPLGVLAAVYKDSIFDRVSAVLAYAALSIPEFFLALGLVFFAAQTGWFPLGGATSIDYDYLSFGGKMLDRAHHLVLPTLALGIGSIASIMRIMRANFLDSMRAGFVATARAKGLRERVVMFKHVLRNAINPLVSAFGFAFSSLLSGALMVEIVLQYPGLGQLMYQSILREDQFVVLASVMLGCSMLVLGNLLADILLAWSDPRIRLERKK</sequence>
<gene>
    <name evidence="9" type="ORF">SH580_16730</name>
</gene>
<reference evidence="9 10" key="1">
    <citation type="submission" date="2023-11" db="EMBL/GenBank/DDBJ databases">
        <title>Coraliomargarita sp. nov., isolated from marine algae.</title>
        <authorList>
            <person name="Lee J.K."/>
            <person name="Baek J.H."/>
            <person name="Kim J.M."/>
            <person name="Choi D.G."/>
            <person name="Jeon C.O."/>
        </authorList>
    </citation>
    <scope>NUCLEOTIDE SEQUENCE [LARGE SCALE GENOMIC DNA]</scope>
    <source>
        <strain evidence="9 10">J2-16</strain>
    </source>
</reference>
<accession>A0ABZ0RQ82</accession>
<evidence type="ECO:0000256" key="5">
    <source>
        <dbReference type="ARBA" id="ARBA00022989"/>
    </source>
</evidence>
<keyword evidence="10" id="KW-1185">Reference proteome</keyword>
<dbReference type="EMBL" id="CP138858">
    <property type="protein sequence ID" value="WPJ95074.1"/>
    <property type="molecule type" value="Genomic_DNA"/>
</dbReference>
<proteinExistence type="inferred from homology"/>
<feature type="transmembrane region" description="Helical" evidence="7">
    <location>
        <begin position="188"/>
        <end position="207"/>
    </location>
</feature>
<keyword evidence="3" id="KW-1003">Cell membrane</keyword>
<dbReference type="PROSITE" id="PS50928">
    <property type="entry name" value="ABC_TM1"/>
    <property type="match status" value="1"/>
</dbReference>